<dbReference type="InterPro" id="IPR002921">
    <property type="entry name" value="Fungal_lipase-type"/>
</dbReference>
<reference evidence="3 4" key="1">
    <citation type="journal article" date="2020" name="ISME J.">
        <title>Uncovering the hidden diversity of litter-decomposition mechanisms in mushroom-forming fungi.</title>
        <authorList>
            <person name="Floudas D."/>
            <person name="Bentzer J."/>
            <person name="Ahren D."/>
            <person name="Johansson T."/>
            <person name="Persson P."/>
            <person name="Tunlid A."/>
        </authorList>
    </citation>
    <scope>NUCLEOTIDE SEQUENCE [LARGE SCALE GENOMIC DNA]</scope>
    <source>
        <strain evidence="3 4">CBS 661.87</strain>
    </source>
</reference>
<comment type="caution">
    <text evidence="3">The sequence shown here is derived from an EMBL/GenBank/DDBJ whole genome shotgun (WGS) entry which is preliminary data.</text>
</comment>
<feature type="signal peptide" evidence="1">
    <location>
        <begin position="1"/>
        <end position="16"/>
    </location>
</feature>
<gene>
    <name evidence="3" type="ORF">D9615_007803</name>
</gene>
<dbReference type="Gene3D" id="3.40.50.1820">
    <property type="entry name" value="alpha/beta hydrolase"/>
    <property type="match status" value="1"/>
</dbReference>
<dbReference type="GO" id="GO:0006629">
    <property type="term" value="P:lipid metabolic process"/>
    <property type="evidence" value="ECO:0007669"/>
    <property type="project" value="InterPro"/>
</dbReference>
<evidence type="ECO:0000256" key="1">
    <source>
        <dbReference type="SAM" id="SignalP"/>
    </source>
</evidence>
<sequence>MCWIAMFIFMLREEAAVMRSLLSQKAFTTNALETEICADGGAKADVRLGKTHQFSVDLQSPCHSLISSYGLTSADRVSPEIETELAELGQFAEVAYSMVPLDFLFQNITTLLERDFPLEGYHTLQDAILVSSVEGSVGHLPSFVVYRPSIKQLVVAISGTSSVELALHDLRALKHRHPSQRGYAHSGFWALYKGIKSLLLDAIRKGLEGHEVTELAITGHSITARDA</sequence>
<keyword evidence="4" id="KW-1185">Reference proteome</keyword>
<dbReference type="Proteomes" id="UP000565441">
    <property type="component" value="Unassembled WGS sequence"/>
</dbReference>
<feature type="domain" description="Fungal lipase-type" evidence="2">
    <location>
        <begin position="154"/>
        <end position="222"/>
    </location>
</feature>
<protein>
    <recommendedName>
        <fullName evidence="2">Fungal lipase-type domain-containing protein</fullName>
    </recommendedName>
</protein>
<dbReference type="SUPFAM" id="SSF53474">
    <property type="entry name" value="alpha/beta-Hydrolases"/>
    <property type="match status" value="1"/>
</dbReference>
<evidence type="ECO:0000313" key="3">
    <source>
        <dbReference type="EMBL" id="KAF5376720.1"/>
    </source>
</evidence>
<evidence type="ECO:0000259" key="2">
    <source>
        <dbReference type="Pfam" id="PF01764"/>
    </source>
</evidence>
<organism evidence="3 4">
    <name type="scientific">Tricholomella constricta</name>
    <dbReference type="NCBI Taxonomy" id="117010"/>
    <lineage>
        <taxon>Eukaryota</taxon>
        <taxon>Fungi</taxon>
        <taxon>Dikarya</taxon>
        <taxon>Basidiomycota</taxon>
        <taxon>Agaricomycotina</taxon>
        <taxon>Agaricomycetes</taxon>
        <taxon>Agaricomycetidae</taxon>
        <taxon>Agaricales</taxon>
        <taxon>Tricholomatineae</taxon>
        <taxon>Lyophyllaceae</taxon>
        <taxon>Tricholomella</taxon>
    </lineage>
</organism>
<name>A0A8H5H538_9AGAR</name>
<dbReference type="Pfam" id="PF01764">
    <property type="entry name" value="Lipase_3"/>
    <property type="match status" value="1"/>
</dbReference>
<dbReference type="AlphaFoldDB" id="A0A8H5H538"/>
<dbReference type="InterPro" id="IPR029058">
    <property type="entry name" value="AB_hydrolase_fold"/>
</dbReference>
<accession>A0A8H5H538</accession>
<feature type="chain" id="PRO_5034432106" description="Fungal lipase-type domain-containing protein" evidence="1">
    <location>
        <begin position="17"/>
        <end position="227"/>
    </location>
</feature>
<proteinExistence type="predicted"/>
<dbReference type="OrthoDB" id="426718at2759"/>
<keyword evidence="1" id="KW-0732">Signal</keyword>
<dbReference type="EMBL" id="JAACJP010000027">
    <property type="protein sequence ID" value="KAF5376720.1"/>
    <property type="molecule type" value="Genomic_DNA"/>
</dbReference>
<evidence type="ECO:0000313" key="4">
    <source>
        <dbReference type="Proteomes" id="UP000565441"/>
    </source>
</evidence>